<dbReference type="Proteomes" id="UP000554482">
    <property type="component" value="Unassembled WGS sequence"/>
</dbReference>
<protein>
    <submittedName>
        <fullName evidence="1">Uncharacterized protein</fullName>
    </submittedName>
</protein>
<dbReference type="EMBL" id="JABWDY010021636">
    <property type="protein sequence ID" value="KAF5192264.1"/>
    <property type="molecule type" value="Genomic_DNA"/>
</dbReference>
<accession>A0A7J6W4F3</accession>
<organism evidence="1 2">
    <name type="scientific">Thalictrum thalictroides</name>
    <name type="common">Rue-anemone</name>
    <name type="synonym">Anemone thalictroides</name>
    <dbReference type="NCBI Taxonomy" id="46969"/>
    <lineage>
        <taxon>Eukaryota</taxon>
        <taxon>Viridiplantae</taxon>
        <taxon>Streptophyta</taxon>
        <taxon>Embryophyta</taxon>
        <taxon>Tracheophyta</taxon>
        <taxon>Spermatophyta</taxon>
        <taxon>Magnoliopsida</taxon>
        <taxon>Ranunculales</taxon>
        <taxon>Ranunculaceae</taxon>
        <taxon>Thalictroideae</taxon>
        <taxon>Thalictrum</taxon>
    </lineage>
</organism>
<name>A0A7J6W4F3_THATH</name>
<gene>
    <name evidence="1" type="ORF">FRX31_018149</name>
</gene>
<keyword evidence="2" id="KW-1185">Reference proteome</keyword>
<dbReference type="AlphaFoldDB" id="A0A7J6W4F3"/>
<proteinExistence type="predicted"/>
<reference evidence="1 2" key="1">
    <citation type="submission" date="2020-06" db="EMBL/GenBank/DDBJ databases">
        <title>Transcriptomic and genomic resources for Thalictrum thalictroides and T. hernandezii: Facilitating candidate gene discovery in an emerging model plant lineage.</title>
        <authorList>
            <person name="Arias T."/>
            <person name="Riano-Pachon D.M."/>
            <person name="Di Stilio V.S."/>
        </authorList>
    </citation>
    <scope>NUCLEOTIDE SEQUENCE [LARGE SCALE GENOMIC DNA]</scope>
    <source>
        <strain evidence="2">cv. WT478/WT964</strain>
        <tissue evidence="1">Leaves</tissue>
    </source>
</reference>
<comment type="caution">
    <text evidence="1">The sequence shown here is derived from an EMBL/GenBank/DDBJ whole genome shotgun (WGS) entry which is preliminary data.</text>
</comment>
<sequence length="96" mass="10701">MVLSSSRMLGLYSQFPPTICVRLPQSLTSSPRSPPISSFFSPLTLLNSTTNNSFFLSQNPSWISSSPISSQFAGLDSNFRNFQKQFSKFPKAIFKV</sequence>
<evidence type="ECO:0000313" key="2">
    <source>
        <dbReference type="Proteomes" id="UP000554482"/>
    </source>
</evidence>
<evidence type="ECO:0000313" key="1">
    <source>
        <dbReference type="EMBL" id="KAF5192264.1"/>
    </source>
</evidence>